<gene>
    <name evidence="2" type="ORF">LCGC14_3054080</name>
</gene>
<dbReference type="EMBL" id="LAZR01064458">
    <property type="protein sequence ID" value="KKK57476.1"/>
    <property type="molecule type" value="Genomic_DNA"/>
</dbReference>
<organism evidence="2">
    <name type="scientific">marine sediment metagenome</name>
    <dbReference type="NCBI Taxonomy" id="412755"/>
    <lineage>
        <taxon>unclassified sequences</taxon>
        <taxon>metagenomes</taxon>
        <taxon>ecological metagenomes</taxon>
    </lineage>
</organism>
<protein>
    <submittedName>
        <fullName evidence="2">Uncharacterized protein</fullName>
    </submittedName>
</protein>
<evidence type="ECO:0000313" key="2">
    <source>
        <dbReference type="EMBL" id="KKK57476.1"/>
    </source>
</evidence>
<name>A0A0F8ZBP8_9ZZZZ</name>
<feature type="non-terminal residue" evidence="2">
    <location>
        <position position="1"/>
    </location>
</feature>
<reference evidence="2" key="1">
    <citation type="journal article" date="2015" name="Nature">
        <title>Complex archaea that bridge the gap between prokaryotes and eukaryotes.</title>
        <authorList>
            <person name="Spang A."/>
            <person name="Saw J.H."/>
            <person name="Jorgensen S.L."/>
            <person name="Zaremba-Niedzwiedzka K."/>
            <person name="Martijn J."/>
            <person name="Lind A.E."/>
            <person name="van Eijk R."/>
            <person name="Schleper C."/>
            <person name="Guy L."/>
            <person name="Ettema T.J."/>
        </authorList>
    </citation>
    <scope>NUCLEOTIDE SEQUENCE</scope>
</reference>
<comment type="caution">
    <text evidence="2">The sequence shown here is derived from an EMBL/GenBank/DDBJ whole genome shotgun (WGS) entry which is preliminary data.</text>
</comment>
<accession>A0A0F8ZBP8</accession>
<sequence length="321" mass="34918">PEGPQFVLAYKDIARLRTYISEDTFGKTLNNAQRLGVDVSHKLDEAVRKSFASYSGELNQIRQEAFQLQGQFSTTYPRELRLALEGVTQIKGEVVAPQMQQLVSESLGSKQATDLMVKALGGKEPAKEFFLTDLFNKATDASGNINFEEYVKAITLSRQSGGAAALMTSKQFSALKNYFIRAQNILPESVSGNRITSTFQGRLTNYSTFAAARNVLGGALASAAVSLGAGLGTRVAFSITPKSLVRGILLDPKKAGQFAMMVDGSFNNTTNKKILLELLGTKGLFYTIRIQNRNKQWQTLSEDTTLGDNPSGTSSPVPPIR</sequence>
<proteinExistence type="predicted"/>
<feature type="region of interest" description="Disordered" evidence="1">
    <location>
        <begin position="301"/>
        <end position="321"/>
    </location>
</feature>
<dbReference type="AlphaFoldDB" id="A0A0F8ZBP8"/>
<feature type="compositionally biased region" description="Polar residues" evidence="1">
    <location>
        <begin position="301"/>
        <end position="315"/>
    </location>
</feature>
<evidence type="ECO:0000256" key="1">
    <source>
        <dbReference type="SAM" id="MobiDB-lite"/>
    </source>
</evidence>